<evidence type="ECO:0000313" key="4">
    <source>
        <dbReference type="Proteomes" id="UP000053029"/>
    </source>
</evidence>
<proteinExistence type="predicted"/>
<reference evidence="3 4" key="1">
    <citation type="submission" date="2015-01" db="EMBL/GenBank/DDBJ databases">
        <title>The Genome Sequence of Fonsecaea pedrosoi CBS 271.37.</title>
        <authorList>
            <consortium name="The Broad Institute Genomics Platform"/>
            <person name="Cuomo C."/>
            <person name="de Hoog S."/>
            <person name="Gorbushina A."/>
            <person name="Stielow B."/>
            <person name="Teixiera M."/>
            <person name="Abouelleil A."/>
            <person name="Chapman S.B."/>
            <person name="Priest M."/>
            <person name="Young S.K."/>
            <person name="Wortman J."/>
            <person name="Nusbaum C."/>
            <person name="Birren B."/>
        </authorList>
    </citation>
    <scope>NUCLEOTIDE SEQUENCE [LARGE SCALE GENOMIC DNA]</scope>
    <source>
        <strain evidence="3 4">CBS 271.37</strain>
    </source>
</reference>
<dbReference type="RefSeq" id="XP_013285179.1">
    <property type="nucleotide sequence ID" value="XM_013429725.1"/>
</dbReference>
<sequence length="184" mass="21146">MDDMNAMKSVPLELGWETALPNVDLDFFPNIVFWNEKVLASCVCGESLGSQCGCLASSAVSRHDPNSLGQSPTEHSNWDSTDLEPHFTQLEAEGQEEPKPTAPTRKERRRQQNRAAQVRHRKKRNRFLHETLRNIDSLSEELKHTRAQRDYFKLMYEDLETQLLEIRGQANSKFHSNAHTKELA</sequence>
<gene>
    <name evidence="3" type="ORF">Z517_04396</name>
</gene>
<feature type="region of interest" description="Disordered" evidence="1">
    <location>
        <begin position="61"/>
        <end position="121"/>
    </location>
</feature>
<evidence type="ECO:0000313" key="3">
    <source>
        <dbReference type="EMBL" id="KIW81371.1"/>
    </source>
</evidence>
<feature type="compositionally biased region" description="Polar residues" evidence="1">
    <location>
        <begin position="67"/>
        <end position="80"/>
    </location>
</feature>
<evidence type="ECO:0000259" key="2">
    <source>
        <dbReference type="PROSITE" id="PS00036"/>
    </source>
</evidence>
<protein>
    <recommendedName>
        <fullName evidence="2">BZIP domain-containing protein</fullName>
    </recommendedName>
</protein>
<organism evidence="3 4">
    <name type="scientific">Fonsecaea pedrosoi CBS 271.37</name>
    <dbReference type="NCBI Taxonomy" id="1442368"/>
    <lineage>
        <taxon>Eukaryota</taxon>
        <taxon>Fungi</taxon>
        <taxon>Dikarya</taxon>
        <taxon>Ascomycota</taxon>
        <taxon>Pezizomycotina</taxon>
        <taxon>Eurotiomycetes</taxon>
        <taxon>Chaetothyriomycetidae</taxon>
        <taxon>Chaetothyriales</taxon>
        <taxon>Herpotrichiellaceae</taxon>
        <taxon>Fonsecaea</taxon>
    </lineage>
</organism>
<dbReference type="AlphaFoldDB" id="A0A0D2DUB9"/>
<dbReference type="EMBL" id="KN846971">
    <property type="protein sequence ID" value="KIW81371.1"/>
    <property type="molecule type" value="Genomic_DNA"/>
</dbReference>
<dbReference type="CDD" id="cd14688">
    <property type="entry name" value="bZIP_YAP"/>
    <property type="match status" value="1"/>
</dbReference>
<feature type="compositionally biased region" description="Basic residues" evidence="1">
    <location>
        <begin position="106"/>
        <end position="121"/>
    </location>
</feature>
<evidence type="ECO:0000256" key="1">
    <source>
        <dbReference type="SAM" id="MobiDB-lite"/>
    </source>
</evidence>
<feature type="domain" description="BZIP" evidence="2">
    <location>
        <begin position="108"/>
        <end position="123"/>
    </location>
</feature>
<dbReference type="PROSITE" id="PS00036">
    <property type="entry name" value="BZIP_BASIC"/>
    <property type="match status" value="1"/>
</dbReference>
<dbReference type="OrthoDB" id="4151049at2759"/>
<accession>A0A0D2DUB9</accession>
<dbReference type="GeneID" id="25303886"/>
<name>A0A0D2DUB9_9EURO</name>
<dbReference type="Proteomes" id="UP000053029">
    <property type="component" value="Unassembled WGS sequence"/>
</dbReference>
<dbReference type="HOGENOM" id="CLU_1390088_0_0_1"/>
<keyword evidence="4" id="KW-1185">Reference proteome</keyword>
<dbReference type="GO" id="GO:0003700">
    <property type="term" value="F:DNA-binding transcription factor activity"/>
    <property type="evidence" value="ECO:0007669"/>
    <property type="project" value="InterPro"/>
</dbReference>
<dbReference type="Gene3D" id="1.20.5.170">
    <property type="match status" value="1"/>
</dbReference>
<dbReference type="InterPro" id="IPR004827">
    <property type="entry name" value="bZIP"/>
</dbReference>
<dbReference type="VEuPathDB" id="FungiDB:Z517_04396"/>